<name>A0AAD5G7B0_AMBAR</name>
<evidence type="ECO:0000256" key="1">
    <source>
        <dbReference type="ARBA" id="ARBA00004479"/>
    </source>
</evidence>
<dbReference type="SUPFAM" id="SSF52058">
    <property type="entry name" value="L domain-like"/>
    <property type="match status" value="1"/>
</dbReference>
<evidence type="ECO:0000313" key="2">
    <source>
        <dbReference type="EMBL" id="KAI7731214.1"/>
    </source>
</evidence>
<dbReference type="Proteomes" id="UP001206925">
    <property type="component" value="Unassembled WGS sequence"/>
</dbReference>
<sequence length="167" mass="18338">MMSLYLLNTKNTYTVAALMEIAKELGKEDWDFSQNPCDGNPNWVTPTGNLSQSKNVVICTCAHNDSCHVVNITLMRQDLTGVLPPSLAKLPSIKVINLAFNYLNGTIPNEWASTKLEFISLSGNRLSGSIPTFLSNITTLGYLSLENNLFSGKVPAELGQLKNLYLL</sequence>
<dbReference type="InterPro" id="IPR032675">
    <property type="entry name" value="LRR_dom_sf"/>
</dbReference>
<dbReference type="PANTHER" id="PTHR48006:SF66">
    <property type="entry name" value="PROTEIN KINASE DOMAIN-CONTAINING PROTEIN"/>
    <property type="match status" value="1"/>
</dbReference>
<dbReference type="GO" id="GO:0016020">
    <property type="term" value="C:membrane"/>
    <property type="evidence" value="ECO:0007669"/>
    <property type="project" value="UniProtKB-SubCell"/>
</dbReference>
<comment type="subcellular location">
    <subcellularLocation>
        <location evidence="1">Membrane</location>
        <topology evidence="1">Single-pass type I membrane protein</topology>
    </subcellularLocation>
</comment>
<gene>
    <name evidence="2" type="ORF">M8C21_030814</name>
</gene>
<proteinExistence type="predicted"/>
<organism evidence="2 3">
    <name type="scientific">Ambrosia artemisiifolia</name>
    <name type="common">Common ragweed</name>
    <dbReference type="NCBI Taxonomy" id="4212"/>
    <lineage>
        <taxon>Eukaryota</taxon>
        <taxon>Viridiplantae</taxon>
        <taxon>Streptophyta</taxon>
        <taxon>Embryophyta</taxon>
        <taxon>Tracheophyta</taxon>
        <taxon>Spermatophyta</taxon>
        <taxon>Magnoliopsida</taxon>
        <taxon>eudicotyledons</taxon>
        <taxon>Gunneridae</taxon>
        <taxon>Pentapetalae</taxon>
        <taxon>asterids</taxon>
        <taxon>campanulids</taxon>
        <taxon>Asterales</taxon>
        <taxon>Asteraceae</taxon>
        <taxon>Asteroideae</taxon>
        <taxon>Heliantheae alliance</taxon>
        <taxon>Heliantheae</taxon>
        <taxon>Ambrosia</taxon>
    </lineage>
</organism>
<reference evidence="2" key="1">
    <citation type="submission" date="2022-06" db="EMBL/GenBank/DDBJ databases">
        <title>Uncovering the hologenomic basis of an extraordinary plant invasion.</title>
        <authorList>
            <person name="Bieker V.C."/>
            <person name="Martin M.D."/>
            <person name="Gilbert T."/>
            <person name="Hodgins K."/>
            <person name="Battlay P."/>
            <person name="Petersen B."/>
            <person name="Wilson J."/>
        </authorList>
    </citation>
    <scope>NUCLEOTIDE SEQUENCE</scope>
    <source>
        <strain evidence="2">AA19_3_7</strain>
        <tissue evidence="2">Leaf</tissue>
    </source>
</reference>
<dbReference type="FunFam" id="3.80.10.10:FF:000452">
    <property type="entry name" value="Probable LRR receptor-like serine/threonine-protein kinase RFK1"/>
    <property type="match status" value="1"/>
</dbReference>
<accession>A0AAD5G7B0</accession>
<evidence type="ECO:0000313" key="3">
    <source>
        <dbReference type="Proteomes" id="UP001206925"/>
    </source>
</evidence>
<protein>
    <submittedName>
        <fullName evidence="2">Uncharacterized protein</fullName>
    </submittedName>
</protein>
<dbReference type="InterPro" id="IPR001611">
    <property type="entry name" value="Leu-rich_rpt"/>
</dbReference>
<comment type="caution">
    <text evidence="2">The sequence shown here is derived from an EMBL/GenBank/DDBJ whole genome shotgun (WGS) entry which is preliminary data.</text>
</comment>
<dbReference type="AlphaFoldDB" id="A0AAD5G7B0"/>
<dbReference type="Gene3D" id="3.80.10.10">
    <property type="entry name" value="Ribonuclease Inhibitor"/>
    <property type="match status" value="1"/>
</dbReference>
<keyword evidence="3" id="KW-1185">Reference proteome</keyword>
<dbReference type="PANTHER" id="PTHR48006">
    <property type="entry name" value="LEUCINE-RICH REPEAT-CONTAINING PROTEIN DDB_G0281931-RELATED"/>
    <property type="match status" value="1"/>
</dbReference>
<dbReference type="Pfam" id="PF00560">
    <property type="entry name" value="LRR_1"/>
    <property type="match status" value="3"/>
</dbReference>
<dbReference type="InterPro" id="IPR051824">
    <property type="entry name" value="LRR_Rcpt-Like_S/T_Kinase"/>
</dbReference>
<dbReference type="EMBL" id="JAMZMK010010513">
    <property type="protein sequence ID" value="KAI7731214.1"/>
    <property type="molecule type" value="Genomic_DNA"/>
</dbReference>